<evidence type="ECO:0000313" key="1">
    <source>
        <dbReference type="EMBL" id="GIY88537.1"/>
    </source>
</evidence>
<dbReference type="EMBL" id="BPLR01017074">
    <property type="protein sequence ID" value="GIY88537.1"/>
    <property type="molecule type" value="Genomic_DNA"/>
</dbReference>
<organism evidence="1 2">
    <name type="scientific">Caerostris extrusa</name>
    <name type="common">Bark spider</name>
    <name type="synonym">Caerostris bankana</name>
    <dbReference type="NCBI Taxonomy" id="172846"/>
    <lineage>
        <taxon>Eukaryota</taxon>
        <taxon>Metazoa</taxon>
        <taxon>Ecdysozoa</taxon>
        <taxon>Arthropoda</taxon>
        <taxon>Chelicerata</taxon>
        <taxon>Arachnida</taxon>
        <taxon>Araneae</taxon>
        <taxon>Araneomorphae</taxon>
        <taxon>Entelegynae</taxon>
        <taxon>Araneoidea</taxon>
        <taxon>Araneidae</taxon>
        <taxon>Caerostris</taxon>
    </lineage>
</organism>
<name>A0AAV4X063_CAEEX</name>
<evidence type="ECO:0000313" key="2">
    <source>
        <dbReference type="Proteomes" id="UP001054945"/>
    </source>
</evidence>
<accession>A0AAV4X063</accession>
<protein>
    <submittedName>
        <fullName evidence="1">Uncharacterized protein</fullName>
    </submittedName>
</protein>
<comment type="caution">
    <text evidence="1">The sequence shown here is derived from an EMBL/GenBank/DDBJ whole genome shotgun (WGS) entry which is preliminary data.</text>
</comment>
<reference evidence="1 2" key="1">
    <citation type="submission" date="2021-06" db="EMBL/GenBank/DDBJ databases">
        <title>Caerostris extrusa draft genome.</title>
        <authorList>
            <person name="Kono N."/>
            <person name="Arakawa K."/>
        </authorList>
    </citation>
    <scope>NUCLEOTIDE SEQUENCE [LARGE SCALE GENOMIC DNA]</scope>
</reference>
<keyword evidence="2" id="KW-1185">Reference proteome</keyword>
<dbReference type="AlphaFoldDB" id="A0AAV4X063"/>
<sequence length="165" mass="18728">MNSTYEAAVRRAIKRVHVEVRPNLRISRESQEALIAILCLLNDRIIGECVKNHKSKRKTLSASRSESDRNYISRSIESSCERQRFQISCKISGWFNRVLSKTGENNEENQCDVTKRAFSKMCPNFDVNAVSKCWGEHGCQEYGCGHITANVRKTGSKGPPSHRLP</sequence>
<dbReference type="Proteomes" id="UP001054945">
    <property type="component" value="Unassembled WGS sequence"/>
</dbReference>
<gene>
    <name evidence="1" type="ORF">CEXT_234001</name>
</gene>
<proteinExistence type="predicted"/>